<keyword evidence="3" id="KW-1185">Reference proteome</keyword>
<name>A0AA88CW24_FICCA</name>
<dbReference type="Proteomes" id="UP001187192">
    <property type="component" value="Unassembled WGS sequence"/>
</dbReference>
<feature type="compositionally biased region" description="Acidic residues" evidence="1">
    <location>
        <begin position="205"/>
        <end position="214"/>
    </location>
</feature>
<sequence>MDGGGGVTAGDDPFGFLLPLCHVSSSQEERLRRCPFAPERYNPENDESSSESTAEIPVASTGIIMVSLPETEEGDDNSHSLEVFHTPPEESAAQSSNELRPTVDAVDGGDVCCRSPDGGGEPVVVGVGSSEADGAGTVDLSRDSDLGFLEVQLTQRENVYSDLNRSPVEVPVTESKGARVLRRELSLDDGLGKSPLKKLKISEQNLEECDEELDPERATPPNHGSALAKSGEQSSAKRKLEFTENDNSTEVIELGTEPDKDVLEMRNDASNGINGGNDLRETAQLPPACRRLPSSLLGQAENDGDKGNREEEVTMLDVLKLSKDDSDDGISSCGLLEICRRRGMTFRQPVWWPEEGTDFGGSDDLGTENYERIRRRRGGRLIV</sequence>
<dbReference type="PANTHER" id="PTHR38221:SF1">
    <property type="entry name" value="OVULE PROTEIN"/>
    <property type="match status" value="1"/>
</dbReference>
<evidence type="ECO:0000313" key="3">
    <source>
        <dbReference type="Proteomes" id="UP001187192"/>
    </source>
</evidence>
<dbReference type="EMBL" id="BTGU01002103">
    <property type="protein sequence ID" value="GMN34045.1"/>
    <property type="molecule type" value="Genomic_DNA"/>
</dbReference>
<evidence type="ECO:0000256" key="1">
    <source>
        <dbReference type="SAM" id="MobiDB-lite"/>
    </source>
</evidence>
<accession>A0AA88CW24</accession>
<protein>
    <submittedName>
        <fullName evidence="2">Uncharacterized protein</fullName>
    </submittedName>
</protein>
<proteinExistence type="predicted"/>
<feature type="region of interest" description="Disordered" evidence="1">
    <location>
        <begin position="192"/>
        <end position="252"/>
    </location>
</feature>
<dbReference type="AlphaFoldDB" id="A0AA88CW24"/>
<reference evidence="2" key="1">
    <citation type="submission" date="2023-07" db="EMBL/GenBank/DDBJ databases">
        <title>draft genome sequence of fig (Ficus carica).</title>
        <authorList>
            <person name="Takahashi T."/>
            <person name="Nishimura K."/>
        </authorList>
    </citation>
    <scope>NUCLEOTIDE SEQUENCE</scope>
</reference>
<organism evidence="2 3">
    <name type="scientific">Ficus carica</name>
    <name type="common">Common fig</name>
    <dbReference type="NCBI Taxonomy" id="3494"/>
    <lineage>
        <taxon>Eukaryota</taxon>
        <taxon>Viridiplantae</taxon>
        <taxon>Streptophyta</taxon>
        <taxon>Embryophyta</taxon>
        <taxon>Tracheophyta</taxon>
        <taxon>Spermatophyta</taxon>
        <taxon>Magnoliopsida</taxon>
        <taxon>eudicotyledons</taxon>
        <taxon>Gunneridae</taxon>
        <taxon>Pentapetalae</taxon>
        <taxon>rosids</taxon>
        <taxon>fabids</taxon>
        <taxon>Rosales</taxon>
        <taxon>Moraceae</taxon>
        <taxon>Ficeae</taxon>
        <taxon>Ficus</taxon>
    </lineage>
</organism>
<dbReference type="PANTHER" id="PTHR38221">
    <property type="entry name" value="BNAA04G14260D PROTEIN"/>
    <property type="match status" value="1"/>
</dbReference>
<feature type="region of interest" description="Disordered" evidence="1">
    <location>
        <begin position="34"/>
        <end position="59"/>
    </location>
</feature>
<evidence type="ECO:0000313" key="2">
    <source>
        <dbReference type="EMBL" id="GMN34045.1"/>
    </source>
</evidence>
<gene>
    <name evidence="2" type="ORF">TIFTF001_041994</name>
</gene>
<comment type="caution">
    <text evidence="2">The sequence shown here is derived from an EMBL/GenBank/DDBJ whole genome shotgun (WGS) entry which is preliminary data.</text>
</comment>